<keyword evidence="10" id="KW-0961">Cell wall biogenesis/degradation</keyword>
<organism evidence="15 16">
    <name type="scientific">Trichoderma guizhouense</name>
    <dbReference type="NCBI Taxonomy" id="1491466"/>
    <lineage>
        <taxon>Eukaryota</taxon>
        <taxon>Fungi</taxon>
        <taxon>Dikarya</taxon>
        <taxon>Ascomycota</taxon>
        <taxon>Pezizomycotina</taxon>
        <taxon>Sordariomycetes</taxon>
        <taxon>Hypocreomycetidae</taxon>
        <taxon>Hypocreales</taxon>
        <taxon>Hypocreaceae</taxon>
        <taxon>Trichoderma</taxon>
    </lineage>
</organism>
<evidence type="ECO:0000256" key="7">
    <source>
        <dbReference type="ARBA" id="ARBA00023180"/>
    </source>
</evidence>
<dbReference type="SUPFAM" id="SSF51126">
    <property type="entry name" value="Pectin lyase-like"/>
    <property type="match status" value="1"/>
</dbReference>
<comment type="subcellular location">
    <subcellularLocation>
        <location evidence="1">Secreted</location>
    </subcellularLocation>
</comment>
<dbReference type="GO" id="GO:0071555">
    <property type="term" value="P:cell wall organization"/>
    <property type="evidence" value="ECO:0007669"/>
    <property type="project" value="UniProtKB-KW"/>
</dbReference>
<evidence type="ECO:0000256" key="2">
    <source>
        <dbReference type="ARBA" id="ARBA00008834"/>
    </source>
</evidence>
<evidence type="ECO:0000256" key="8">
    <source>
        <dbReference type="ARBA" id="ARBA00023277"/>
    </source>
</evidence>
<evidence type="ECO:0000256" key="13">
    <source>
        <dbReference type="RuleBase" id="RU361169"/>
    </source>
</evidence>
<keyword evidence="16" id="KW-1185">Reference proteome</keyword>
<evidence type="ECO:0000256" key="5">
    <source>
        <dbReference type="ARBA" id="ARBA00022737"/>
    </source>
</evidence>
<sequence>MGFINSLLIPFLLILARDTIVMGLTPGAPGCNTTVQTYPIPANVSVATSFDVEVRSPGGKWKKIDSYAPTLNEVNFTTGSSIRHTSSMVYFNFNGTVEIRAQYLRDGVSDAIIRPQSLDISPTKSGSTVTFILTEPRDVVLQVNGNIFDCLHIFTNPPDADAPSADGPDVIYYGPGYHKLDAALNIPSNKTLYLAGGAVVTAPDITVTNSSNVALRGRGVLYSEKGNAISVVRSNNVVIEGLIGINFFPRAYMSNDVTFNHWRGFSAVQYGDGLDLFCSQNILINSVFLRNSDDCIAVYNHRDEWYGDSKNITIQNSILWADVAHPINVGTHGNTKDPETIDGLTIRNLDILDQNEKQMLYQGTIALNPGDSNLVEKVLIEDVRVENIRVGQLLNFRVMYNDKYNTSPGRGIRNVLIRNLQYNGTNADTSIFTGYDADRTISNVTFENLVVNGKAIYDTMKKPGWYLSTDFIPLYANEHVHNMTLNPSQG</sequence>
<name>A0A1T3CP70_9HYPO</name>
<dbReference type="Pfam" id="PF00295">
    <property type="entry name" value="Glyco_hydro_28"/>
    <property type="match status" value="1"/>
</dbReference>
<evidence type="ECO:0000313" key="15">
    <source>
        <dbReference type="EMBL" id="OPB42884.1"/>
    </source>
</evidence>
<comment type="caution">
    <text evidence="15">The sequence shown here is derived from an EMBL/GenBank/DDBJ whole genome shotgun (WGS) entry which is preliminary data.</text>
</comment>
<keyword evidence="3" id="KW-0964">Secreted</keyword>
<evidence type="ECO:0000256" key="12">
    <source>
        <dbReference type="ARBA" id="ARBA00037278"/>
    </source>
</evidence>
<dbReference type="Proteomes" id="UP000191004">
    <property type="component" value="Unassembled WGS sequence"/>
</dbReference>
<evidence type="ECO:0000256" key="9">
    <source>
        <dbReference type="ARBA" id="ARBA00023295"/>
    </source>
</evidence>
<dbReference type="InterPro" id="IPR012334">
    <property type="entry name" value="Pectin_lyas_fold"/>
</dbReference>
<comment type="function">
    <text evidence="12">Pectinolytic enzyme involved in the degradation of xylogalacturonan (xga), a galacturonan backbone heavily substituted with xylose, and which is one important component of the hairy regions of pectin. Activity requires a galacturonic acid backbone substituted with xylose.</text>
</comment>
<evidence type="ECO:0000313" key="16">
    <source>
        <dbReference type="Proteomes" id="UP000191004"/>
    </source>
</evidence>
<evidence type="ECO:0000256" key="3">
    <source>
        <dbReference type="ARBA" id="ARBA00022525"/>
    </source>
</evidence>
<dbReference type="OrthoDB" id="187139at2759"/>
<evidence type="ECO:0000256" key="14">
    <source>
        <dbReference type="SAM" id="SignalP"/>
    </source>
</evidence>
<dbReference type="PANTHER" id="PTHR31736">
    <property type="match status" value="1"/>
</dbReference>
<evidence type="ECO:0000256" key="6">
    <source>
        <dbReference type="ARBA" id="ARBA00022801"/>
    </source>
</evidence>
<keyword evidence="6 13" id="KW-0378">Hydrolase</keyword>
<accession>A0A1T3CP70</accession>
<dbReference type="EMBL" id="LVVK01000011">
    <property type="protein sequence ID" value="OPB42884.1"/>
    <property type="molecule type" value="Genomic_DNA"/>
</dbReference>
<dbReference type="PANTHER" id="PTHR31736:SF9">
    <property type="entry name" value="ENDO-XYLOGALACTURONAN HYDROLASE A-RELATED"/>
    <property type="match status" value="1"/>
</dbReference>
<dbReference type="GO" id="GO:0000272">
    <property type="term" value="P:polysaccharide catabolic process"/>
    <property type="evidence" value="ECO:0007669"/>
    <property type="project" value="UniProtKB-KW"/>
</dbReference>
<dbReference type="AlphaFoldDB" id="A0A1T3CP70"/>
<reference evidence="15 16" key="1">
    <citation type="submission" date="2016-04" db="EMBL/GenBank/DDBJ databases">
        <title>Multiple horizontal gene transfer events from other fungi enriched the ability of the initially mycotrophic fungus Trichoderma (Ascomycota) to feed on dead plant biomass.</title>
        <authorList>
            <person name="Atanasova L."/>
            <person name="Chenthamara K."/>
            <person name="Zhang J."/>
            <person name="Grujic M."/>
            <person name="Henrissat B."/>
            <person name="Kuo A."/>
            <person name="Aertz A."/>
            <person name="Salamov A."/>
            <person name="Lipzen A."/>
            <person name="Labutti K."/>
            <person name="Barry K."/>
            <person name="Miao Y."/>
            <person name="Rahimi M.J."/>
            <person name="Shen Q."/>
            <person name="Grigoriev I.V."/>
            <person name="Kubicek C.P."/>
            <person name="Druzhinina I.S."/>
        </authorList>
    </citation>
    <scope>NUCLEOTIDE SEQUENCE [LARGE SCALE GENOMIC DNA]</scope>
    <source>
        <strain evidence="15 16">NJAU 4742</strain>
    </source>
</reference>
<evidence type="ECO:0000256" key="4">
    <source>
        <dbReference type="ARBA" id="ARBA00022729"/>
    </source>
</evidence>
<feature type="signal peptide" evidence="14">
    <location>
        <begin position="1"/>
        <end position="23"/>
    </location>
</feature>
<comment type="similarity">
    <text evidence="2 13">Belongs to the glycosyl hydrolase 28 family.</text>
</comment>
<keyword evidence="9 13" id="KW-0326">Glycosidase</keyword>
<keyword evidence="11" id="KW-0624">Polysaccharide degradation</keyword>
<evidence type="ECO:0000256" key="11">
    <source>
        <dbReference type="ARBA" id="ARBA00023326"/>
    </source>
</evidence>
<keyword evidence="4 14" id="KW-0732">Signal</keyword>
<keyword evidence="8" id="KW-0119">Carbohydrate metabolism</keyword>
<gene>
    <name evidence="15" type="ORF">A0O28_0085200</name>
</gene>
<dbReference type="GO" id="GO:0004650">
    <property type="term" value="F:polygalacturonase activity"/>
    <property type="evidence" value="ECO:0007669"/>
    <property type="project" value="InterPro"/>
</dbReference>
<keyword evidence="5" id="KW-0677">Repeat</keyword>
<feature type="chain" id="PRO_5013250389" description="Endo-polygalacturonase" evidence="14">
    <location>
        <begin position="24"/>
        <end position="490"/>
    </location>
</feature>
<dbReference type="Gene3D" id="2.160.20.10">
    <property type="entry name" value="Single-stranded right-handed beta-helix, Pectin lyase-like"/>
    <property type="match status" value="1"/>
</dbReference>
<dbReference type="InterPro" id="IPR000743">
    <property type="entry name" value="Glyco_hydro_28"/>
</dbReference>
<dbReference type="GO" id="GO:0005576">
    <property type="term" value="C:extracellular region"/>
    <property type="evidence" value="ECO:0007669"/>
    <property type="project" value="UniProtKB-SubCell"/>
</dbReference>
<evidence type="ECO:0000256" key="1">
    <source>
        <dbReference type="ARBA" id="ARBA00004613"/>
    </source>
</evidence>
<keyword evidence="7" id="KW-0325">Glycoprotein</keyword>
<protein>
    <recommendedName>
        <fullName evidence="17">Endo-polygalacturonase</fullName>
    </recommendedName>
</protein>
<dbReference type="InterPro" id="IPR011050">
    <property type="entry name" value="Pectin_lyase_fold/virulence"/>
</dbReference>
<evidence type="ECO:0008006" key="17">
    <source>
        <dbReference type="Google" id="ProtNLM"/>
    </source>
</evidence>
<evidence type="ECO:0000256" key="10">
    <source>
        <dbReference type="ARBA" id="ARBA00023316"/>
    </source>
</evidence>
<proteinExistence type="inferred from homology"/>